<comment type="caution">
    <text evidence="2">The sequence shown here is derived from an EMBL/GenBank/DDBJ whole genome shotgun (WGS) entry which is preliminary data.</text>
</comment>
<feature type="transmembrane region" description="Helical" evidence="1">
    <location>
        <begin position="6"/>
        <end position="22"/>
    </location>
</feature>
<accession>A0ABQ8P2V5</accession>
<evidence type="ECO:0000256" key="1">
    <source>
        <dbReference type="SAM" id="Phobius"/>
    </source>
</evidence>
<evidence type="ECO:0000313" key="2">
    <source>
        <dbReference type="EMBL" id="KAJ1606181.1"/>
    </source>
</evidence>
<sequence>MRYSHVTYFIFLIFVFVSILEIDQFGYKELEPNPFSFIKIKAVYHGNLHTQIDVIETDIPEIPRVPIQKSENSDESEFITRGMVMTLIEETSNNCRISDAHPTINSYLAITFKIKKQVCMRRYFEAKYNDRNCSTLGKIAYALRGCNGLMERIVQLEASISKLKDESEQLDTYILSCLLVAIRNSWLDGRKNKFTVNEDIAKECSYDDLYSMFERFNLLNKVYIIFRSFTRSSSGKKIARRVSLCCLGNSRIANKCEKSAFNKLLHISKKFEIQAKIAESEMNQCASYLAYNDLLTTQQIPSSSNQFSSLTSLIESLAD</sequence>
<organism evidence="2 3">
    <name type="scientific">Cryptosporidium canis</name>
    <dbReference type="NCBI Taxonomy" id="195482"/>
    <lineage>
        <taxon>Eukaryota</taxon>
        <taxon>Sar</taxon>
        <taxon>Alveolata</taxon>
        <taxon>Apicomplexa</taxon>
        <taxon>Conoidasida</taxon>
        <taxon>Coccidia</taxon>
        <taxon>Eucoccidiorida</taxon>
        <taxon>Eimeriorina</taxon>
        <taxon>Cryptosporidiidae</taxon>
        <taxon>Cryptosporidium</taxon>
    </lineage>
</organism>
<keyword evidence="1" id="KW-0812">Transmembrane</keyword>
<keyword evidence="1" id="KW-0472">Membrane</keyword>
<name>A0ABQ8P2V5_9CRYT</name>
<keyword evidence="3" id="KW-1185">Reference proteome</keyword>
<dbReference type="EMBL" id="JAPCXB010000150">
    <property type="protein sequence ID" value="KAJ1606181.1"/>
    <property type="molecule type" value="Genomic_DNA"/>
</dbReference>
<dbReference type="Proteomes" id="UP001071777">
    <property type="component" value="Unassembled WGS sequence"/>
</dbReference>
<proteinExistence type="predicted"/>
<reference evidence="2" key="1">
    <citation type="submission" date="2022-10" db="EMBL/GenBank/DDBJ databases">
        <title>Adaptive evolution leads to modifications in subtelomeric GC content in a zoonotic Cryptosporidium species.</title>
        <authorList>
            <person name="Li J."/>
            <person name="Feng Y."/>
            <person name="Xiao L."/>
        </authorList>
    </citation>
    <scope>NUCLEOTIDE SEQUENCE</scope>
    <source>
        <strain evidence="2">25894</strain>
    </source>
</reference>
<protein>
    <submittedName>
        <fullName evidence="2">Uncharacterized protein</fullName>
    </submittedName>
</protein>
<evidence type="ECO:0000313" key="3">
    <source>
        <dbReference type="Proteomes" id="UP001071777"/>
    </source>
</evidence>
<gene>
    <name evidence="2" type="ORF">OJ252_3233</name>
</gene>
<keyword evidence="1" id="KW-1133">Transmembrane helix</keyword>